<evidence type="ECO:0000313" key="3">
    <source>
        <dbReference type="EMBL" id="JAU60436.1"/>
    </source>
</evidence>
<sequence>MSEMTAAISPPFNAGAKATRPPSETTSHRRVKTRDVASRYLDTTSSFSSSSLFQSSPLKRCQSPTVTRTNRPATPSAAINRPQSSGRRQSVTPRRDSLDRRGSGGEEVSAAERLLLTSGRGLFASFQADSFTGHENKSKLYSSPRTWTTSVGSQQEKSKLSEQWPRSMKPRHCLSRSVDFTDSMKKPSGSCNGVARALQSSMANNRPVSHGRTMSDSTIIGSFSTESVSCGRRRNSPASGIVVKARFSQQHQFLEPCSPVAKCNGTRKLSVDNSPKLFQKREQIRDASPGKFGMALASSSPRGSSIARGISPSRGVIGRMTSPLRVRSTTPLALSFAKKERIGENSVAGDAHLLRLFHNRLLQWRFANARVNAAISAQKMRAEKRLYNAWINISKLYDSVRAKRIEMQHLKHNLRLLSILNKQMTYLEEWLVMDRDHTSSLVGAAEALKGSTISLPVDYGATVNVQSVKDAICSAVDVMQAMASSICLLLPKVKMVRQLHQIY</sequence>
<reference evidence="3" key="1">
    <citation type="submission" date="2016-07" db="EMBL/GenBank/DDBJ databases">
        <title>De novo transcriptome assembly of four accessions of the metal hyperaccumulator plant Noccaea caerulescens.</title>
        <authorList>
            <person name="Blande D."/>
            <person name="Halimaa P."/>
            <person name="Tervahauta A.I."/>
            <person name="Aarts M.G."/>
            <person name="Karenlampi S.O."/>
        </authorList>
    </citation>
    <scope>NUCLEOTIDE SEQUENCE</scope>
</reference>
<dbReference type="Pfam" id="PF04484">
    <property type="entry name" value="QWRF"/>
    <property type="match status" value="1"/>
</dbReference>
<gene>
    <name evidence="3" type="ORF">LE_TR16801_c0_g1_i1_g.53668</name>
</gene>
<evidence type="ECO:0000256" key="1">
    <source>
        <dbReference type="ARBA" id="ARBA00010016"/>
    </source>
</evidence>
<dbReference type="EMBL" id="GEVL01016905">
    <property type="protein sequence ID" value="JAU60436.1"/>
    <property type="molecule type" value="Transcribed_RNA"/>
</dbReference>
<feature type="region of interest" description="Disordered" evidence="2">
    <location>
        <begin position="1"/>
        <end position="109"/>
    </location>
</feature>
<organism evidence="3">
    <name type="scientific">Noccaea caerulescens</name>
    <name type="common">Alpine penny-cress</name>
    <name type="synonym">Thlaspi caerulescens</name>
    <dbReference type="NCBI Taxonomy" id="107243"/>
    <lineage>
        <taxon>Eukaryota</taxon>
        <taxon>Viridiplantae</taxon>
        <taxon>Streptophyta</taxon>
        <taxon>Embryophyta</taxon>
        <taxon>Tracheophyta</taxon>
        <taxon>Spermatophyta</taxon>
        <taxon>Magnoliopsida</taxon>
        <taxon>eudicotyledons</taxon>
        <taxon>Gunneridae</taxon>
        <taxon>Pentapetalae</taxon>
        <taxon>rosids</taxon>
        <taxon>malvids</taxon>
        <taxon>Brassicales</taxon>
        <taxon>Brassicaceae</taxon>
        <taxon>Coluteocarpeae</taxon>
        <taxon>Noccaea</taxon>
    </lineage>
</organism>
<dbReference type="AlphaFoldDB" id="A0A1J3H1I2"/>
<feature type="compositionally biased region" description="Polar residues" evidence="2">
    <location>
        <begin position="62"/>
        <end position="73"/>
    </location>
</feature>
<feature type="compositionally biased region" description="Polar residues" evidence="2">
    <location>
        <begin position="139"/>
        <end position="155"/>
    </location>
</feature>
<accession>A0A1J3H1I2</accession>
<evidence type="ECO:0000256" key="2">
    <source>
        <dbReference type="SAM" id="MobiDB-lite"/>
    </source>
</evidence>
<comment type="similarity">
    <text evidence="1">Belongs to the QWRF family.</text>
</comment>
<dbReference type="PANTHER" id="PTHR31807:SF38">
    <property type="entry name" value="QWRF MOTIF-CONTAINING PROTEIN 9"/>
    <property type="match status" value="1"/>
</dbReference>
<feature type="region of interest" description="Disordered" evidence="2">
    <location>
        <begin position="134"/>
        <end position="168"/>
    </location>
</feature>
<dbReference type="PANTHER" id="PTHR31807">
    <property type="entry name" value="AUGMIN FAMILY MEMBER"/>
    <property type="match status" value="1"/>
</dbReference>
<protein>
    <submittedName>
        <fullName evidence="3">QWRF motif-containing protein 9</fullName>
    </submittedName>
</protein>
<dbReference type="GO" id="GO:0008017">
    <property type="term" value="F:microtubule binding"/>
    <property type="evidence" value="ECO:0007669"/>
    <property type="project" value="TreeGrafter"/>
</dbReference>
<feature type="compositionally biased region" description="Polar residues" evidence="2">
    <location>
        <begin position="81"/>
        <end position="92"/>
    </location>
</feature>
<dbReference type="GO" id="GO:0051225">
    <property type="term" value="P:spindle assembly"/>
    <property type="evidence" value="ECO:0007669"/>
    <property type="project" value="TreeGrafter"/>
</dbReference>
<feature type="compositionally biased region" description="Low complexity" evidence="2">
    <location>
        <begin position="45"/>
        <end position="56"/>
    </location>
</feature>
<proteinExistence type="inferred from homology"/>
<dbReference type="InterPro" id="IPR007573">
    <property type="entry name" value="QWRF"/>
</dbReference>
<name>A0A1J3H1I2_NOCCA</name>
<dbReference type="GO" id="GO:0005880">
    <property type="term" value="C:nuclear microtubule"/>
    <property type="evidence" value="ECO:0007669"/>
    <property type="project" value="TreeGrafter"/>
</dbReference>
<dbReference type="GO" id="GO:0005737">
    <property type="term" value="C:cytoplasm"/>
    <property type="evidence" value="ECO:0007669"/>
    <property type="project" value="TreeGrafter"/>
</dbReference>
<feature type="compositionally biased region" description="Basic and acidic residues" evidence="2">
    <location>
        <begin position="93"/>
        <end position="104"/>
    </location>
</feature>